<keyword evidence="8" id="KW-0408">Iron</keyword>
<comment type="similarity">
    <text evidence="2 14 15">Belongs to the TonB-dependent receptor family.</text>
</comment>
<dbReference type="GO" id="GO:0015344">
    <property type="term" value="F:siderophore uptake transmembrane transporter activity"/>
    <property type="evidence" value="ECO:0007669"/>
    <property type="project" value="TreeGrafter"/>
</dbReference>
<organism evidence="18 20">
    <name type="scientific">Vreelandella boliviensis LC1</name>
    <dbReference type="NCBI Taxonomy" id="1072583"/>
    <lineage>
        <taxon>Bacteria</taxon>
        <taxon>Pseudomonadati</taxon>
        <taxon>Pseudomonadota</taxon>
        <taxon>Gammaproteobacteria</taxon>
        <taxon>Oceanospirillales</taxon>
        <taxon>Halomonadaceae</taxon>
        <taxon>Vreelandella</taxon>
    </lineage>
</organism>
<dbReference type="PROSITE" id="PS52016">
    <property type="entry name" value="TONB_DEPENDENT_REC_3"/>
    <property type="match status" value="1"/>
</dbReference>
<evidence type="ECO:0000313" key="18">
    <source>
        <dbReference type="EMBL" id="EHJ93421.1"/>
    </source>
</evidence>
<dbReference type="GO" id="GO:0038023">
    <property type="term" value="F:signaling receptor activity"/>
    <property type="evidence" value="ECO:0007669"/>
    <property type="project" value="InterPro"/>
</dbReference>
<reference evidence="19 21" key="2">
    <citation type="submission" date="2017-07" db="EMBL/GenBank/DDBJ databases">
        <title>Shotgun whole genome sequences of three halophilic bacterial isolates.</title>
        <authorList>
            <person name="Pozzo T."/>
            <person name="Higdon S.M."/>
            <person name="Quillaguaman J."/>
        </authorList>
    </citation>
    <scope>NUCLEOTIDE SEQUENCE [LARGE SCALE GENOMIC DNA]</scope>
    <source>
        <strain evidence="19 21">LC1</strain>
    </source>
</reference>
<dbReference type="NCBIfam" id="TIGR01783">
    <property type="entry name" value="TonB-siderophor"/>
    <property type="match status" value="1"/>
</dbReference>
<dbReference type="InterPro" id="IPR037066">
    <property type="entry name" value="Plug_dom_sf"/>
</dbReference>
<dbReference type="PANTHER" id="PTHR32552">
    <property type="entry name" value="FERRICHROME IRON RECEPTOR-RELATED"/>
    <property type="match status" value="1"/>
</dbReference>
<dbReference type="Pfam" id="PF07715">
    <property type="entry name" value="Plug"/>
    <property type="match status" value="1"/>
</dbReference>
<evidence type="ECO:0000313" key="19">
    <source>
        <dbReference type="EMBL" id="OZT76046.1"/>
    </source>
</evidence>
<feature type="domain" description="Secretin/TonB short N-terminal" evidence="17">
    <location>
        <begin position="97"/>
        <end position="148"/>
    </location>
</feature>
<evidence type="ECO:0000256" key="6">
    <source>
        <dbReference type="ARBA" id="ARBA00022692"/>
    </source>
</evidence>
<evidence type="ECO:0000256" key="3">
    <source>
        <dbReference type="ARBA" id="ARBA00022448"/>
    </source>
</evidence>
<dbReference type="Gene3D" id="2.40.170.20">
    <property type="entry name" value="TonB-dependent receptor, beta-barrel domain"/>
    <property type="match status" value="1"/>
</dbReference>
<evidence type="ECO:0000256" key="4">
    <source>
        <dbReference type="ARBA" id="ARBA00022452"/>
    </source>
</evidence>
<dbReference type="PANTHER" id="PTHR32552:SF74">
    <property type="entry name" value="HYDROXAMATE SIDEROPHORE RECEPTOR FHUE"/>
    <property type="match status" value="1"/>
</dbReference>
<evidence type="ECO:0000259" key="17">
    <source>
        <dbReference type="SMART" id="SM00965"/>
    </source>
</evidence>
<evidence type="ECO:0000256" key="8">
    <source>
        <dbReference type="ARBA" id="ARBA00023004"/>
    </source>
</evidence>
<evidence type="ECO:0000313" key="21">
    <source>
        <dbReference type="Proteomes" id="UP000216538"/>
    </source>
</evidence>
<dbReference type="InterPro" id="IPR010105">
    <property type="entry name" value="TonB_sidphr_rcpt"/>
</dbReference>
<dbReference type="FunFam" id="2.170.130.10:FF:000010">
    <property type="entry name" value="Ferripyoverdine receptor"/>
    <property type="match status" value="1"/>
</dbReference>
<keyword evidence="12 18" id="KW-0675">Receptor</keyword>
<dbReference type="InterPro" id="IPR036942">
    <property type="entry name" value="Beta-barrel_TonB_sf"/>
</dbReference>
<evidence type="ECO:0000256" key="13">
    <source>
        <dbReference type="ARBA" id="ARBA00023237"/>
    </source>
</evidence>
<evidence type="ECO:0000256" key="5">
    <source>
        <dbReference type="ARBA" id="ARBA00022496"/>
    </source>
</evidence>
<dbReference type="Pfam" id="PF07660">
    <property type="entry name" value="STN"/>
    <property type="match status" value="1"/>
</dbReference>
<dbReference type="Pfam" id="PF00593">
    <property type="entry name" value="TonB_dep_Rec_b-barrel"/>
    <property type="match status" value="1"/>
</dbReference>
<dbReference type="CDD" id="cd01347">
    <property type="entry name" value="ligand_gated_channel"/>
    <property type="match status" value="1"/>
</dbReference>
<dbReference type="Gene3D" id="3.55.50.30">
    <property type="match status" value="1"/>
</dbReference>
<proteinExistence type="inferred from homology"/>
<accession>A0A265E3L1</accession>
<evidence type="ECO:0000256" key="16">
    <source>
        <dbReference type="SAM" id="MobiDB-lite"/>
    </source>
</evidence>
<evidence type="ECO:0000256" key="9">
    <source>
        <dbReference type="ARBA" id="ARBA00023065"/>
    </source>
</evidence>
<dbReference type="Proteomes" id="UP000216538">
    <property type="component" value="Unassembled WGS sequence"/>
</dbReference>
<dbReference type="GO" id="GO:0009279">
    <property type="term" value="C:cell outer membrane"/>
    <property type="evidence" value="ECO:0007669"/>
    <property type="project" value="UniProtKB-SubCell"/>
</dbReference>
<dbReference type="Gene3D" id="2.170.130.10">
    <property type="entry name" value="TonB-dependent receptor, plug domain"/>
    <property type="match status" value="1"/>
</dbReference>
<evidence type="ECO:0000256" key="11">
    <source>
        <dbReference type="ARBA" id="ARBA00023136"/>
    </source>
</evidence>
<evidence type="ECO:0000256" key="12">
    <source>
        <dbReference type="ARBA" id="ARBA00023170"/>
    </source>
</evidence>
<dbReference type="STRING" id="1072583.KUC_0368"/>
<dbReference type="EMBL" id="NPEY01000001">
    <property type="protein sequence ID" value="OZT76046.1"/>
    <property type="molecule type" value="Genomic_DNA"/>
</dbReference>
<dbReference type="InterPro" id="IPR039426">
    <property type="entry name" value="TonB-dep_rcpt-like"/>
</dbReference>
<keyword evidence="6 14" id="KW-0812">Transmembrane</keyword>
<comment type="subcellular location">
    <subcellularLocation>
        <location evidence="1 14">Cell outer membrane</location>
        <topology evidence="1 14">Multi-pass membrane protein</topology>
    </subcellularLocation>
</comment>
<evidence type="ECO:0000313" key="20">
    <source>
        <dbReference type="Proteomes" id="UP000005756"/>
    </source>
</evidence>
<gene>
    <name evidence="19" type="ORF">CE457_02155</name>
    <name evidence="18" type="ORF">KUC_0368</name>
</gene>
<feature type="region of interest" description="Disordered" evidence="16">
    <location>
        <begin position="1"/>
        <end position="25"/>
    </location>
</feature>
<keyword evidence="10 15" id="KW-0798">TonB box</keyword>
<keyword evidence="3 14" id="KW-0813">Transport</keyword>
<evidence type="ECO:0000256" key="10">
    <source>
        <dbReference type="ARBA" id="ARBA00023077"/>
    </source>
</evidence>
<dbReference type="GO" id="GO:0015891">
    <property type="term" value="P:siderophore transport"/>
    <property type="evidence" value="ECO:0007669"/>
    <property type="project" value="InterPro"/>
</dbReference>
<dbReference type="AlphaFoldDB" id="A0A265E3L1"/>
<keyword evidence="21" id="KW-1185">Reference proteome</keyword>
<keyword evidence="9" id="KW-0406">Ion transport</keyword>
<evidence type="ECO:0000256" key="2">
    <source>
        <dbReference type="ARBA" id="ARBA00009810"/>
    </source>
</evidence>
<keyword evidence="5" id="KW-0410">Iron transport</keyword>
<dbReference type="EMBL" id="JH393257">
    <property type="protein sequence ID" value="EHJ93421.1"/>
    <property type="molecule type" value="Genomic_DNA"/>
</dbReference>
<evidence type="ECO:0000256" key="1">
    <source>
        <dbReference type="ARBA" id="ARBA00004571"/>
    </source>
</evidence>
<dbReference type="InterPro" id="IPR000531">
    <property type="entry name" value="Beta-barrel_TonB"/>
</dbReference>
<keyword evidence="7" id="KW-0732">Signal</keyword>
<evidence type="ECO:0000256" key="7">
    <source>
        <dbReference type="ARBA" id="ARBA00022729"/>
    </source>
</evidence>
<sequence length="828" mass="91107">MRVRFPYISSQKPSARGTDMPQQRSVLPSSLAVTRQLPRRRRALALAVHLAAVGLLAAPLLSPPAMAQTSQQQTRQYDIPAGPVSSALNRFASEAGVFISGAGELGQGRQSPGLQGQYGVDEGLERLLNGTSLRAVRQGDGSYRLEERPDGVALSTVEVTGARLPYGMTENIDSYTSESASIGLFSQSVKETPQSISVVTRERLDDQGTTSLAEAMRNVTGITVNEYGGNQYTIKARGYNIDSFLMDGSPVQSVGSAWQSAGVFDTALLDRIEVLRGPAGILHGSGQPSGTINLVRKRALGESQASVSLSAGSDDAYRSVIDVTGALDSEGRVRGRFVGVYDDRNSFIDHVYSENQIGYGTLEFDLSPDTTLSVGVTLQDEEFRPHSGLPIYGDGTLPNVDRSTYLGSDWDKQAGDAQRYFLELEHRLENGGEITFQANRLDRDASLKKSSEGDLTTVERDSGDFMVRQIIWDTVQQADHIQAQVRTPFQLAGVTHEAVLGASYQNSDRDSEWAYGDPKYLPQNLFDPEYGRAEPSFETTPGRSKFSTKQYATYGQARFNVIDDFTIALGGRVNWWETDNFIIEGDSGTEFIPYAGLIYRLNEELNLYTSYTGIFEPQTAADSNGEPIDPREGEQYEFGIKGSHAGGDLNWHAAVFRIEDTNRAYTDPNNPGFSIPIGEAKSEGLELEVSGQLMPRWDLSAGYAYTQTEYVRDANSEGLTLSPDTPEHNFNLWSRYRFSDDPNQGWRVGAGINTVSSVYAESLGFRIEQGGYTTVSAMAGYRVNENLDISLNGNNLTDKEYYSSVRGITRHNYYGTPRNFMITMKYDF</sequence>
<dbReference type="InterPro" id="IPR012910">
    <property type="entry name" value="Plug_dom"/>
</dbReference>
<reference evidence="18 20" key="1">
    <citation type="submission" date="2011-10" db="EMBL/GenBank/DDBJ databases">
        <authorList>
            <person name="Quillaguamn J."/>
            <person name="Guzmn D."/>
            <person name="Balderrama-Subieta A."/>
            <person name="Cardona-Ortuo C."/>
            <person name="Guevara-Martnez M."/>
            <person name="Callisaya-Quispe N."/>
        </authorList>
    </citation>
    <scope>NUCLEOTIDE SEQUENCE [LARGE SCALE GENOMIC DNA]</scope>
    <source>
        <strain evidence="18 20">LC1</strain>
    </source>
</reference>
<keyword evidence="11 14" id="KW-0472">Membrane</keyword>
<evidence type="ECO:0000256" key="15">
    <source>
        <dbReference type="RuleBase" id="RU003357"/>
    </source>
</evidence>
<evidence type="ECO:0000256" key="14">
    <source>
        <dbReference type="PROSITE-ProRule" id="PRU01360"/>
    </source>
</evidence>
<keyword evidence="4 14" id="KW-1134">Transmembrane beta strand</keyword>
<protein>
    <submittedName>
        <fullName evidence="18">Ferric-pseudobactin BN7/BN8 receptor</fullName>
    </submittedName>
    <submittedName>
        <fullName evidence="19">TonB-dependent siderophore receptor</fullName>
    </submittedName>
</protein>
<dbReference type="InterPro" id="IPR011662">
    <property type="entry name" value="Secretin/TonB_short_N"/>
</dbReference>
<dbReference type="SMART" id="SM00965">
    <property type="entry name" value="STN"/>
    <property type="match status" value="1"/>
</dbReference>
<dbReference type="Proteomes" id="UP000005756">
    <property type="component" value="Unassembled WGS sequence"/>
</dbReference>
<dbReference type="SUPFAM" id="SSF56935">
    <property type="entry name" value="Porins"/>
    <property type="match status" value="1"/>
</dbReference>
<name>A0A265E3L1_9GAMM</name>
<keyword evidence="13 14" id="KW-0998">Cell outer membrane</keyword>